<evidence type="ECO:0000313" key="1">
    <source>
        <dbReference type="EMBL" id="CVI25551.1"/>
    </source>
</evidence>
<proteinExistence type="predicted"/>
<protein>
    <submittedName>
        <fullName evidence="1">Uncharacterized protein</fullName>
    </submittedName>
</protein>
<organism evidence="1 2">
    <name type="scientific">Agrobacterium tumefaciens str. B6</name>
    <dbReference type="NCBI Taxonomy" id="1183423"/>
    <lineage>
        <taxon>Bacteria</taxon>
        <taxon>Pseudomonadati</taxon>
        <taxon>Pseudomonadota</taxon>
        <taxon>Alphaproteobacteria</taxon>
        <taxon>Hyphomicrobiales</taxon>
        <taxon>Rhizobiaceae</taxon>
        <taxon>Rhizobium/Agrobacterium group</taxon>
        <taxon>Agrobacterium</taxon>
        <taxon>Agrobacterium tumefaciens complex</taxon>
    </lineage>
</organism>
<sequence length="48" mass="5205">MVVRFRLIVEDSIGPDQAKGLEALSAGQELSRSSSFLCKLDRKLDAGP</sequence>
<dbReference type="Proteomes" id="UP000192074">
    <property type="component" value="Unassembled WGS sequence"/>
</dbReference>
<dbReference type="EMBL" id="FCNL01000043">
    <property type="protein sequence ID" value="CVI25551.1"/>
    <property type="molecule type" value="Genomic_DNA"/>
</dbReference>
<gene>
    <name evidence="1" type="ORF">AGR4A_pTi0149</name>
</gene>
<dbReference type="AlphaFoldDB" id="A0A822VDA6"/>
<evidence type="ECO:0000313" key="2">
    <source>
        <dbReference type="Proteomes" id="UP000192074"/>
    </source>
</evidence>
<accession>A0A822VDA6</accession>
<reference evidence="1 2" key="1">
    <citation type="submission" date="2016-01" db="EMBL/GenBank/DDBJ databases">
        <authorList>
            <person name="Regsiter A."/>
            <person name="william w."/>
        </authorList>
    </citation>
    <scope>NUCLEOTIDE SEQUENCE [LARGE SCALE GENOMIC DNA]</scope>
    <source>
        <strain evidence="1 2">B6</strain>
    </source>
</reference>
<comment type="caution">
    <text evidence="1">The sequence shown here is derived from an EMBL/GenBank/DDBJ whole genome shotgun (WGS) entry which is preliminary data.</text>
</comment>
<name>A0A822VDA6_AGRTU</name>